<dbReference type="RefSeq" id="WP_163051453.1">
    <property type="nucleotide sequence ID" value="NZ_AP019695.1"/>
</dbReference>
<evidence type="ECO:0000256" key="1">
    <source>
        <dbReference type="ARBA" id="ARBA00023125"/>
    </source>
</evidence>
<proteinExistence type="predicted"/>
<sequence>MDKRNTEQDFISAFWQLYEKKPIEKISINQLCQIAGYNRATFYNHFENIYALFDKAVYDILFPVKRNVFSSQNFYNLLQKDLMGSVLLTYFQQQDKYIELLFKRQNHYVLSDKIKKEFLLLISENVKPNTKVYEKIEILLEYQISAVLGVINYWYQKGKLISEQDILQKIYDISTKGVLTSLKTELQSIYEDSKA</sequence>
<name>A0A6N4TG08_9FIRM</name>
<dbReference type="Proteomes" id="UP000464754">
    <property type="component" value="Chromosome"/>
</dbReference>
<dbReference type="InterPro" id="IPR039532">
    <property type="entry name" value="TetR_C_Firmicutes"/>
</dbReference>
<feature type="domain" description="HTH tetR-type" evidence="3">
    <location>
        <begin position="4"/>
        <end position="64"/>
    </location>
</feature>
<accession>A0A6N4TG08</accession>
<organism evidence="4 5">
    <name type="scientific">Amedibacterium intestinale</name>
    <dbReference type="NCBI Taxonomy" id="2583452"/>
    <lineage>
        <taxon>Bacteria</taxon>
        <taxon>Bacillati</taxon>
        <taxon>Bacillota</taxon>
        <taxon>Erysipelotrichia</taxon>
        <taxon>Erysipelotrichales</taxon>
        <taxon>Erysipelotrichaceae</taxon>
        <taxon>Amedibacterium</taxon>
    </lineage>
</organism>
<dbReference type="PROSITE" id="PS50977">
    <property type="entry name" value="HTH_TETR_2"/>
    <property type="match status" value="1"/>
</dbReference>
<dbReference type="InterPro" id="IPR050624">
    <property type="entry name" value="HTH-type_Tx_Regulator"/>
</dbReference>
<reference evidence="5" key="1">
    <citation type="submission" date="2019-05" db="EMBL/GenBank/DDBJ databases">
        <title>Complete genome sequencing of Absiella argi strain JCM 30884.</title>
        <authorList>
            <person name="Sakamoto M."/>
            <person name="Murakami T."/>
            <person name="Mori H."/>
        </authorList>
    </citation>
    <scope>NUCLEOTIDE SEQUENCE [LARGE SCALE GENOMIC DNA]</scope>
    <source>
        <strain evidence="5">JCM 30884</strain>
    </source>
</reference>
<evidence type="ECO:0000256" key="2">
    <source>
        <dbReference type="PROSITE-ProRule" id="PRU00335"/>
    </source>
</evidence>
<dbReference type="PANTHER" id="PTHR43479">
    <property type="entry name" value="ACREF/ENVCD OPERON REPRESSOR-RELATED"/>
    <property type="match status" value="1"/>
</dbReference>
<dbReference type="AlphaFoldDB" id="A0A6N4TG08"/>
<dbReference type="Gene3D" id="1.10.357.10">
    <property type="entry name" value="Tetracycline Repressor, domain 2"/>
    <property type="match status" value="1"/>
</dbReference>
<protein>
    <submittedName>
        <fullName evidence="4">Transcriptional regulator</fullName>
    </submittedName>
</protein>
<dbReference type="KEGG" id="aarg:Aargi30884_05400"/>
<keyword evidence="1 2" id="KW-0238">DNA-binding</keyword>
<evidence type="ECO:0000313" key="4">
    <source>
        <dbReference type="EMBL" id="BBK21637.1"/>
    </source>
</evidence>
<dbReference type="GO" id="GO:0003677">
    <property type="term" value="F:DNA binding"/>
    <property type="evidence" value="ECO:0007669"/>
    <property type="project" value="UniProtKB-UniRule"/>
</dbReference>
<keyword evidence="5" id="KW-1185">Reference proteome</keyword>
<gene>
    <name evidence="4" type="primary">yxcB</name>
    <name evidence="4" type="ORF">Aargi30884_05400</name>
</gene>
<feature type="DNA-binding region" description="H-T-H motif" evidence="2">
    <location>
        <begin position="27"/>
        <end position="46"/>
    </location>
</feature>
<evidence type="ECO:0000259" key="3">
    <source>
        <dbReference type="PROSITE" id="PS50977"/>
    </source>
</evidence>
<dbReference type="EMBL" id="AP019695">
    <property type="protein sequence ID" value="BBK21637.1"/>
    <property type="molecule type" value="Genomic_DNA"/>
</dbReference>
<dbReference type="InterPro" id="IPR009057">
    <property type="entry name" value="Homeodomain-like_sf"/>
</dbReference>
<dbReference type="PANTHER" id="PTHR43479:SF11">
    <property type="entry name" value="ACREF_ENVCD OPERON REPRESSOR-RELATED"/>
    <property type="match status" value="1"/>
</dbReference>
<dbReference type="SUPFAM" id="SSF46689">
    <property type="entry name" value="Homeodomain-like"/>
    <property type="match status" value="1"/>
</dbReference>
<dbReference type="Pfam" id="PF14278">
    <property type="entry name" value="TetR_C_8"/>
    <property type="match status" value="1"/>
</dbReference>
<dbReference type="InterPro" id="IPR001647">
    <property type="entry name" value="HTH_TetR"/>
</dbReference>
<evidence type="ECO:0000313" key="5">
    <source>
        <dbReference type="Proteomes" id="UP000464754"/>
    </source>
</evidence>